<comment type="caution">
    <text evidence="3">The sequence shown here is derived from an EMBL/GenBank/DDBJ whole genome shotgun (WGS) entry which is preliminary data.</text>
</comment>
<dbReference type="InterPro" id="IPR036936">
    <property type="entry name" value="CRIB_dom_sf"/>
</dbReference>
<dbReference type="Gene3D" id="3.90.810.10">
    <property type="entry name" value="CRIB domain"/>
    <property type="match status" value="1"/>
</dbReference>
<dbReference type="SMART" id="SM00285">
    <property type="entry name" value="PBD"/>
    <property type="match status" value="1"/>
</dbReference>
<feature type="domain" description="CRIB" evidence="2">
    <location>
        <begin position="121"/>
        <end position="134"/>
    </location>
</feature>
<protein>
    <submittedName>
        <fullName evidence="3">Protein kinase</fullName>
        <ecNumber evidence="3">2.7.11.1</ecNumber>
    </submittedName>
</protein>
<name>A0ABR2W5C0_9FUNG</name>
<sequence length="217" mass="25174">MNDQYPSTTSSPTDSQESITLETVKKGHFSVRGNGMTSWLWSKRLVTLKNTCITIHKVHNEVKALETIFYEEIRDLERSELKPYCFKICSETRNIYITCKSDGEMWSWMDSIYKRSPMKGVSNPTNFNHHAHLSFDADTGMLTTINKQWDMTSPTLSKDDYLSNPEVLMEFIQMCTGYSRINEKPKSHSVLLKTSSNFDLPEIPKMSVFEDIEFQRK</sequence>
<dbReference type="Proteomes" id="UP001479436">
    <property type="component" value="Unassembled WGS sequence"/>
</dbReference>
<dbReference type="Pfam" id="PF00169">
    <property type="entry name" value="PH"/>
    <property type="match status" value="1"/>
</dbReference>
<dbReference type="Pfam" id="PF00786">
    <property type="entry name" value="PBD"/>
    <property type="match status" value="1"/>
</dbReference>
<dbReference type="GO" id="GO:0004674">
    <property type="term" value="F:protein serine/threonine kinase activity"/>
    <property type="evidence" value="ECO:0007669"/>
    <property type="project" value="UniProtKB-EC"/>
</dbReference>
<dbReference type="EC" id="2.7.11.1" evidence="3"/>
<keyword evidence="3" id="KW-0418">Kinase</keyword>
<dbReference type="InterPro" id="IPR000095">
    <property type="entry name" value="CRIB_dom"/>
</dbReference>
<evidence type="ECO:0000259" key="2">
    <source>
        <dbReference type="PROSITE" id="PS50108"/>
    </source>
</evidence>
<dbReference type="EMBL" id="JASJQH010007012">
    <property type="protein sequence ID" value="KAK9720428.1"/>
    <property type="molecule type" value="Genomic_DNA"/>
</dbReference>
<reference evidence="3 4" key="1">
    <citation type="submission" date="2023-04" db="EMBL/GenBank/DDBJ databases">
        <title>Genome of Basidiobolus ranarum AG-B5.</title>
        <authorList>
            <person name="Stajich J.E."/>
            <person name="Carter-House D."/>
            <person name="Gryganskyi A."/>
        </authorList>
    </citation>
    <scope>NUCLEOTIDE SEQUENCE [LARGE SCALE GENOMIC DNA]</scope>
    <source>
        <strain evidence="3 4">AG-B5</strain>
    </source>
</reference>
<gene>
    <name evidence="3" type="primary">CLA4_1</name>
    <name evidence="3" type="ORF">K7432_004124</name>
</gene>
<keyword evidence="3" id="KW-0808">Transferase</keyword>
<evidence type="ECO:0000313" key="4">
    <source>
        <dbReference type="Proteomes" id="UP001479436"/>
    </source>
</evidence>
<dbReference type="PROSITE" id="PS50003">
    <property type="entry name" value="PH_DOMAIN"/>
    <property type="match status" value="1"/>
</dbReference>
<dbReference type="InterPro" id="IPR011993">
    <property type="entry name" value="PH-like_dom_sf"/>
</dbReference>
<feature type="domain" description="PH" evidence="1">
    <location>
        <begin position="22"/>
        <end position="117"/>
    </location>
</feature>
<proteinExistence type="predicted"/>
<dbReference type="SMART" id="SM00233">
    <property type="entry name" value="PH"/>
    <property type="match status" value="1"/>
</dbReference>
<organism evidence="3 4">
    <name type="scientific">Basidiobolus ranarum</name>
    <dbReference type="NCBI Taxonomy" id="34480"/>
    <lineage>
        <taxon>Eukaryota</taxon>
        <taxon>Fungi</taxon>
        <taxon>Fungi incertae sedis</taxon>
        <taxon>Zoopagomycota</taxon>
        <taxon>Entomophthoromycotina</taxon>
        <taxon>Basidiobolomycetes</taxon>
        <taxon>Basidiobolales</taxon>
        <taxon>Basidiobolaceae</taxon>
        <taxon>Basidiobolus</taxon>
    </lineage>
</organism>
<dbReference type="SUPFAM" id="SSF50729">
    <property type="entry name" value="PH domain-like"/>
    <property type="match status" value="1"/>
</dbReference>
<dbReference type="Gene3D" id="2.30.29.30">
    <property type="entry name" value="Pleckstrin-homology domain (PH domain)/Phosphotyrosine-binding domain (PTB)"/>
    <property type="match status" value="1"/>
</dbReference>
<evidence type="ECO:0000259" key="1">
    <source>
        <dbReference type="PROSITE" id="PS50003"/>
    </source>
</evidence>
<accession>A0ABR2W5C0</accession>
<evidence type="ECO:0000313" key="3">
    <source>
        <dbReference type="EMBL" id="KAK9720428.1"/>
    </source>
</evidence>
<keyword evidence="4" id="KW-1185">Reference proteome</keyword>
<dbReference type="PROSITE" id="PS50108">
    <property type="entry name" value="CRIB"/>
    <property type="match status" value="1"/>
</dbReference>
<dbReference type="InterPro" id="IPR001849">
    <property type="entry name" value="PH_domain"/>
</dbReference>